<dbReference type="RefSeq" id="WP_067491694.1">
    <property type="nucleotide sequence ID" value="NZ_SNXK01000001.1"/>
</dbReference>
<evidence type="ECO:0000313" key="4">
    <source>
        <dbReference type="Proteomes" id="UP000295087"/>
    </source>
</evidence>
<name>A0A4R6PXE3_NOCIG</name>
<dbReference type="SUPFAM" id="SSF47413">
    <property type="entry name" value="lambda repressor-like DNA-binding domains"/>
    <property type="match status" value="1"/>
</dbReference>
<reference evidence="3 4" key="1">
    <citation type="submission" date="2019-03" db="EMBL/GenBank/DDBJ databases">
        <title>Genomic Encyclopedia of Type Strains, Phase IV (KMG-IV): sequencing the most valuable type-strain genomes for metagenomic binning, comparative biology and taxonomic classification.</title>
        <authorList>
            <person name="Goeker M."/>
        </authorList>
    </citation>
    <scope>NUCLEOTIDE SEQUENCE [LARGE SCALE GENOMIC DNA]</scope>
    <source>
        <strain evidence="3 4">DSM 44496</strain>
    </source>
</reference>
<dbReference type="InterPro" id="IPR001387">
    <property type="entry name" value="Cro/C1-type_HTH"/>
</dbReference>
<dbReference type="AlphaFoldDB" id="A0A4R6PXE3"/>
<gene>
    <name evidence="3" type="ORF">DFR75_1011296</name>
</gene>
<evidence type="ECO:0000256" key="1">
    <source>
        <dbReference type="ARBA" id="ARBA00007227"/>
    </source>
</evidence>
<dbReference type="Gene3D" id="1.10.260.40">
    <property type="entry name" value="lambda repressor-like DNA-binding domains"/>
    <property type="match status" value="1"/>
</dbReference>
<dbReference type="SMART" id="SM00530">
    <property type="entry name" value="HTH_XRE"/>
    <property type="match status" value="1"/>
</dbReference>
<dbReference type="PANTHER" id="PTHR43236">
    <property type="entry name" value="ANTITOXIN HIGA1"/>
    <property type="match status" value="1"/>
</dbReference>
<dbReference type="EMBL" id="SNXK01000001">
    <property type="protein sequence ID" value="TDP42186.1"/>
    <property type="molecule type" value="Genomic_DNA"/>
</dbReference>
<comment type="similarity">
    <text evidence="1">Belongs to the short-chain fatty acyl-CoA assimilation regulator (ScfR) family.</text>
</comment>
<feature type="domain" description="HTH cro/C1-type" evidence="2">
    <location>
        <begin position="14"/>
        <end position="68"/>
    </location>
</feature>
<evidence type="ECO:0000259" key="2">
    <source>
        <dbReference type="PROSITE" id="PS50943"/>
    </source>
</evidence>
<dbReference type="CDD" id="cd00093">
    <property type="entry name" value="HTH_XRE"/>
    <property type="match status" value="1"/>
</dbReference>
<dbReference type="InterPro" id="IPR010982">
    <property type="entry name" value="Lambda_DNA-bd_dom_sf"/>
</dbReference>
<dbReference type="InterPro" id="IPR052345">
    <property type="entry name" value="Rad_response_metalloprotease"/>
</dbReference>
<dbReference type="Pfam" id="PF13560">
    <property type="entry name" value="HTH_31"/>
    <property type="match status" value="1"/>
</dbReference>
<comment type="caution">
    <text evidence="3">The sequence shown here is derived from an EMBL/GenBank/DDBJ whole genome shotgun (WGS) entry which is preliminary data.</text>
</comment>
<proteinExistence type="inferred from homology"/>
<accession>A0A4R6PXE3</accession>
<organism evidence="3 4">
    <name type="scientific">Nocardia ignorata</name>
    <dbReference type="NCBI Taxonomy" id="145285"/>
    <lineage>
        <taxon>Bacteria</taxon>
        <taxon>Bacillati</taxon>
        <taxon>Actinomycetota</taxon>
        <taxon>Actinomycetes</taxon>
        <taxon>Mycobacteriales</taxon>
        <taxon>Nocardiaceae</taxon>
        <taxon>Nocardia</taxon>
    </lineage>
</organism>
<dbReference type="GO" id="GO:0003677">
    <property type="term" value="F:DNA binding"/>
    <property type="evidence" value="ECO:0007669"/>
    <property type="project" value="InterPro"/>
</dbReference>
<dbReference type="Gene3D" id="1.10.10.2910">
    <property type="match status" value="1"/>
</dbReference>
<protein>
    <submittedName>
        <fullName evidence="3">Uncharacterized protein DUF955</fullName>
    </submittedName>
</protein>
<dbReference type="PROSITE" id="PS50943">
    <property type="entry name" value="HTH_CROC1"/>
    <property type="match status" value="1"/>
</dbReference>
<dbReference type="InterPro" id="IPR010359">
    <property type="entry name" value="IrrE_HExxH"/>
</dbReference>
<dbReference type="PANTHER" id="PTHR43236:SF1">
    <property type="entry name" value="BLL7220 PROTEIN"/>
    <property type="match status" value="1"/>
</dbReference>
<evidence type="ECO:0000313" key="3">
    <source>
        <dbReference type="EMBL" id="TDP42186.1"/>
    </source>
</evidence>
<dbReference type="Proteomes" id="UP000295087">
    <property type="component" value="Unassembled WGS sequence"/>
</dbReference>
<sequence>MPDESVWIEIGDRVRESRLSAGLSQEQLARRISSERSKIAKIESGTRQINAVELTRLAAALGMPIGHFLYARPEVISRRTPLDEDTTSPAARQSYRIEAALTAWLRDVRDVRELGCLRSSEPLRYPKKVSDAADARAAARWVREQLSLGTEPISTMMSACEKAGQLILVTDLPGDGASVVDDELAVAVVSRTGDPGRRRATAAHELGHLVLGDEYSSDLGGGVAAARGEREAVVDAFAAEFLLPIQALRATARCEDLRTALIVSAAEYRTSWTLAVCQAGVAGLIEPTGLKRWRAAPKPTRAEMMQAVGWAPQPDFEKVCVPPSYADAVLSAWRARRLTARRAVELMHGQLSIEDLGPVDEDVTEP</sequence>
<dbReference type="Pfam" id="PF06114">
    <property type="entry name" value="Peptidase_M78"/>
    <property type="match status" value="1"/>
</dbReference>
<keyword evidence="4" id="KW-1185">Reference proteome</keyword>